<dbReference type="NCBIfam" id="TIGR03696">
    <property type="entry name" value="Rhs_assc_core"/>
    <property type="match status" value="1"/>
</dbReference>
<proteinExistence type="predicted"/>
<feature type="domain" description="Teneurin-like YD-shell" evidence="3">
    <location>
        <begin position="3"/>
        <end position="236"/>
    </location>
</feature>
<sequence>MSNGEYAYVYDNAGNLIKKGNTYSIEDGKITFTATKGEEVEYWEYQYNLQGRLSRVYKNEELIAEFSYDADNSRIRTIEYDHTGTATITNFVYNFAGKVIFEDEQGEYTSYIFALNKRYAKLNGIVGQSTEITYFHQDNLGSTRLMTDASANVVMDQDYLPFGGDLARPNQIEVQNDTNESYKYTGQKQVVSIGLYYYGARYYDPEIGRFTREDTYRGELDDPQSQHLYVYVMNSPLRYNDPTGHSAEEGYFGMNYLANMWEGAKLKFEDMFGFMNKEKEEKTPEVKETSNNNTNQEKIGNSFFNQTSQNDSGTFKSTAFVLNGDAKGLLKGDTSDALNTSFTLEGMLNKTEINTEGAMIKGDVNLVGATGKAGLAGYGTDGSITGFEVGFALVEGNIKGKFASTENYDFYVTANGYVGGYKLAAGYSKGKGLHFTVPIPETPAGGGFGVEWVKRKQPSTVKQLPDFGLVGGVPQLQQ</sequence>
<dbReference type="PANTHER" id="PTHR32305:SF15">
    <property type="entry name" value="PROTEIN RHSA-RELATED"/>
    <property type="match status" value="1"/>
</dbReference>
<evidence type="ECO:0000259" key="3">
    <source>
        <dbReference type="Pfam" id="PF25023"/>
    </source>
</evidence>
<keyword evidence="5" id="KW-1185">Reference proteome</keyword>
<evidence type="ECO:0000313" key="5">
    <source>
        <dbReference type="Proteomes" id="UP000093514"/>
    </source>
</evidence>
<dbReference type="InterPro" id="IPR050708">
    <property type="entry name" value="T6SS_VgrG/RHS"/>
</dbReference>
<dbReference type="AlphaFoldDB" id="A0A1C0A714"/>
<dbReference type="Proteomes" id="UP000093514">
    <property type="component" value="Unassembled WGS sequence"/>
</dbReference>
<dbReference type="Pfam" id="PF25023">
    <property type="entry name" value="TEN_YD-shell"/>
    <property type="match status" value="1"/>
</dbReference>
<reference evidence="4 5" key="2">
    <citation type="submission" date="2016-08" db="EMBL/GenBank/DDBJ databases">
        <title>Orenia metallireducens sp. nov. strain Z6, a Novel Metal-reducing Firmicute from the Deep Subsurface.</title>
        <authorList>
            <person name="Maxim B.I."/>
            <person name="Kenneth K."/>
            <person name="Flynn T.M."/>
            <person name="Oloughlin E.J."/>
            <person name="Locke R.A."/>
            <person name="Weber J.R."/>
            <person name="Egan S.M."/>
            <person name="Mackie R.I."/>
            <person name="Cann I.K."/>
        </authorList>
    </citation>
    <scope>NUCLEOTIDE SEQUENCE [LARGE SCALE GENOMIC DNA]</scope>
    <source>
        <strain evidence="4 5">Z6</strain>
    </source>
</reference>
<dbReference type="EMBL" id="LWDV01000009">
    <property type="protein sequence ID" value="OCL26004.1"/>
    <property type="molecule type" value="Genomic_DNA"/>
</dbReference>
<evidence type="ECO:0000256" key="1">
    <source>
        <dbReference type="ARBA" id="ARBA00022737"/>
    </source>
</evidence>
<feature type="compositionally biased region" description="Basic and acidic residues" evidence="2">
    <location>
        <begin position="279"/>
        <end position="288"/>
    </location>
</feature>
<dbReference type="Gene3D" id="2.180.10.10">
    <property type="entry name" value="RHS repeat-associated core"/>
    <property type="match status" value="1"/>
</dbReference>
<gene>
    <name evidence="4" type="ORF">U472_08225</name>
</gene>
<evidence type="ECO:0000313" key="4">
    <source>
        <dbReference type="EMBL" id="OCL26004.1"/>
    </source>
</evidence>
<comment type="caution">
    <text evidence="4">The sequence shown here is derived from an EMBL/GenBank/DDBJ whole genome shotgun (WGS) entry which is preliminary data.</text>
</comment>
<feature type="region of interest" description="Disordered" evidence="2">
    <location>
        <begin position="279"/>
        <end position="298"/>
    </location>
</feature>
<dbReference type="OrthoDB" id="1899157at2"/>
<protein>
    <recommendedName>
        <fullName evidence="3">Teneurin-like YD-shell domain-containing protein</fullName>
    </recommendedName>
</protein>
<reference evidence="5" key="1">
    <citation type="submission" date="2016-07" db="EMBL/GenBank/DDBJ databases">
        <authorList>
            <person name="Florea S."/>
            <person name="Webb J.S."/>
            <person name="Jaromczyk J."/>
            <person name="Schardl C.L."/>
        </authorList>
    </citation>
    <scope>NUCLEOTIDE SEQUENCE [LARGE SCALE GENOMIC DNA]</scope>
    <source>
        <strain evidence="5">Z6</strain>
    </source>
</reference>
<keyword evidence="1" id="KW-0677">Repeat</keyword>
<dbReference type="PANTHER" id="PTHR32305">
    <property type="match status" value="1"/>
</dbReference>
<organism evidence="4 5">
    <name type="scientific">Orenia metallireducens</name>
    <dbReference type="NCBI Taxonomy" id="1413210"/>
    <lineage>
        <taxon>Bacteria</taxon>
        <taxon>Bacillati</taxon>
        <taxon>Bacillota</taxon>
        <taxon>Clostridia</taxon>
        <taxon>Halanaerobiales</taxon>
        <taxon>Halobacteroidaceae</taxon>
        <taxon>Orenia</taxon>
    </lineage>
</organism>
<dbReference type="InterPro" id="IPR056823">
    <property type="entry name" value="TEN-like_YD-shell"/>
</dbReference>
<dbReference type="InterPro" id="IPR022385">
    <property type="entry name" value="Rhs_assc_core"/>
</dbReference>
<name>A0A1C0A714_9FIRM</name>
<accession>A0A1C0A714</accession>
<evidence type="ECO:0000256" key="2">
    <source>
        <dbReference type="SAM" id="MobiDB-lite"/>
    </source>
</evidence>